<gene>
    <name evidence="5" type="ORF">ACFFIX_23600</name>
</gene>
<dbReference type="EMBL" id="JBHLVO010000033">
    <property type="protein sequence ID" value="MFC0274337.1"/>
    <property type="molecule type" value="Genomic_DNA"/>
</dbReference>
<dbReference type="PANTHER" id="PTHR42756:SF1">
    <property type="entry name" value="TRANSCRIPTIONAL REPRESSOR OF EMRAB OPERON"/>
    <property type="match status" value="1"/>
</dbReference>
<dbReference type="Gene3D" id="1.10.10.10">
    <property type="entry name" value="Winged helix-like DNA-binding domain superfamily/Winged helix DNA-binding domain"/>
    <property type="match status" value="1"/>
</dbReference>
<dbReference type="Proteomes" id="UP001589854">
    <property type="component" value="Unassembled WGS sequence"/>
</dbReference>
<dbReference type="InterPro" id="IPR036390">
    <property type="entry name" value="WH_DNA-bd_sf"/>
</dbReference>
<evidence type="ECO:0000256" key="1">
    <source>
        <dbReference type="ARBA" id="ARBA00023015"/>
    </source>
</evidence>
<dbReference type="Pfam" id="PF01047">
    <property type="entry name" value="MarR"/>
    <property type="match status" value="1"/>
</dbReference>
<dbReference type="InterPro" id="IPR000835">
    <property type="entry name" value="HTH_MarR-typ"/>
</dbReference>
<evidence type="ECO:0000313" key="6">
    <source>
        <dbReference type="Proteomes" id="UP001589854"/>
    </source>
</evidence>
<dbReference type="InterPro" id="IPR036388">
    <property type="entry name" value="WH-like_DNA-bd_sf"/>
</dbReference>
<evidence type="ECO:0000256" key="3">
    <source>
        <dbReference type="ARBA" id="ARBA00023163"/>
    </source>
</evidence>
<reference evidence="5 6" key="1">
    <citation type="submission" date="2024-09" db="EMBL/GenBank/DDBJ databases">
        <authorList>
            <person name="Sun Q."/>
            <person name="Mori K."/>
        </authorList>
    </citation>
    <scope>NUCLEOTIDE SEQUENCE [LARGE SCALE GENOMIC DNA]</scope>
    <source>
        <strain evidence="5 6">CCM 7228</strain>
    </source>
</reference>
<comment type="caution">
    <text evidence="5">The sequence shown here is derived from an EMBL/GenBank/DDBJ whole genome shotgun (WGS) entry which is preliminary data.</text>
</comment>
<dbReference type="PROSITE" id="PS50995">
    <property type="entry name" value="HTH_MARR_2"/>
    <property type="match status" value="1"/>
</dbReference>
<sequence>MKNRQEKMYEMESLLRIVFRQLRQELNEVFDKELSRNEFIILKVLREQGSKKASDLSRILDVSASHITVVTDSLIEKTWIRRVRSTQDRRIVDIHLTDLGEKVLFTIEKRKTEYLAERFNCYTDEELTMFIELFKKLDLS</sequence>
<organism evidence="5 6">
    <name type="scientific">Metabacillus herbersteinensis</name>
    <dbReference type="NCBI Taxonomy" id="283816"/>
    <lineage>
        <taxon>Bacteria</taxon>
        <taxon>Bacillati</taxon>
        <taxon>Bacillota</taxon>
        <taxon>Bacilli</taxon>
        <taxon>Bacillales</taxon>
        <taxon>Bacillaceae</taxon>
        <taxon>Metabacillus</taxon>
    </lineage>
</organism>
<keyword evidence="2" id="KW-0238">DNA-binding</keyword>
<evidence type="ECO:0000256" key="2">
    <source>
        <dbReference type="ARBA" id="ARBA00023125"/>
    </source>
</evidence>
<evidence type="ECO:0000313" key="5">
    <source>
        <dbReference type="EMBL" id="MFC0274337.1"/>
    </source>
</evidence>
<name>A0ABV6GKW6_9BACI</name>
<dbReference type="SUPFAM" id="SSF46785">
    <property type="entry name" value="Winged helix' DNA-binding domain"/>
    <property type="match status" value="1"/>
</dbReference>
<keyword evidence="6" id="KW-1185">Reference proteome</keyword>
<dbReference type="SMART" id="SM00347">
    <property type="entry name" value="HTH_MARR"/>
    <property type="match status" value="1"/>
</dbReference>
<dbReference type="PRINTS" id="PR00598">
    <property type="entry name" value="HTHMARR"/>
</dbReference>
<evidence type="ECO:0000259" key="4">
    <source>
        <dbReference type="PROSITE" id="PS50995"/>
    </source>
</evidence>
<keyword evidence="1" id="KW-0805">Transcription regulation</keyword>
<keyword evidence="3" id="KW-0804">Transcription</keyword>
<proteinExistence type="predicted"/>
<accession>A0ABV6GKW6</accession>
<dbReference type="RefSeq" id="WP_378938475.1">
    <property type="nucleotide sequence ID" value="NZ_JBHLVO010000033.1"/>
</dbReference>
<feature type="domain" description="HTH marR-type" evidence="4">
    <location>
        <begin position="8"/>
        <end position="139"/>
    </location>
</feature>
<protein>
    <submittedName>
        <fullName evidence="5">MarR family winged helix-turn-helix transcriptional regulator</fullName>
    </submittedName>
</protein>
<dbReference type="PANTHER" id="PTHR42756">
    <property type="entry name" value="TRANSCRIPTIONAL REGULATOR, MARR"/>
    <property type="match status" value="1"/>
</dbReference>